<keyword evidence="5" id="KW-1185">Reference proteome</keyword>
<dbReference type="RefSeq" id="WP_222993689.1">
    <property type="nucleotide sequence ID" value="NZ_JAINVV010000015.1"/>
</dbReference>
<dbReference type="InterPro" id="IPR029058">
    <property type="entry name" value="AB_hydrolase_fold"/>
</dbReference>
<dbReference type="InterPro" id="IPR052558">
    <property type="entry name" value="Siderophore_Hydrolase_D"/>
</dbReference>
<reference evidence="4 5" key="1">
    <citation type="submission" date="2021-08" db="EMBL/GenBank/DDBJ databases">
        <authorList>
            <person name="Tuo L."/>
        </authorList>
    </citation>
    <scope>NUCLEOTIDE SEQUENCE [LARGE SCALE GENOMIC DNA]</scope>
    <source>
        <strain evidence="4 5">JCM 31229</strain>
    </source>
</reference>
<proteinExistence type="inferred from homology"/>
<gene>
    <name evidence="4" type="ORF">K7G82_28290</name>
</gene>
<keyword evidence="2" id="KW-0378">Hydrolase</keyword>
<feature type="chain" id="PRO_5045993942" description="Alpha/beta hydrolase" evidence="3">
    <location>
        <begin position="22"/>
        <end position="316"/>
    </location>
</feature>
<dbReference type="Gene3D" id="3.40.50.1820">
    <property type="entry name" value="alpha/beta hydrolase"/>
    <property type="match status" value="1"/>
</dbReference>
<evidence type="ECO:0008006" key="6">
    <source>
        <dbReference type="Google" id="ProtNLM"/>
    </source>
</evidence>
<dbReference type="EMBL" id="JAINVV010000015">
    <property type="protein sequence ID" value="MBY8826235.1"/>
    <property type="molecule type" value="Genomic_DNA"/>
</dbReference>
<evidence type="ECO:0000256" key="2">
    <source>
        <dbReference type="ARBA" id="ARBA00022801"/>
    </source>
</evidence>
<accession>A0ABS7PXZ8</accession>
<comment type="similarity">
    <text evidence="1">Belongs to the esterase D family.</text>
</comment>
<keyword evidence="3" id="KW-0732">Signal</keyword>
<evidence type="ECO:0000256" key="3">
    <source>
        <dbReference type="SAM" id="SignalP"/>
    </source>
</evidence>
<organism evidence="4 5">
    <name type="scientific">Sphingomonas colocasiae</name>
    <dbReference type="NCBI Taxonomy" id="1848973"/>
    <lineage>
        <taxon>Bacteria</taxon>
        <taxon>Pseudomonadati</taxon>
        <taxon>Pseudomonadota</taxon>
        <taxon>Alphaproteobacteria</taxon>
        <taxon>Sphingomonadales</taxon>
        <taxon>Sphingomonadaceae</taxon>
        <taxon>Sphingomonas</taxon>
    </lineage>
</organism>
<dbReference type="SUPFAM" id="SSF53474">
    <property type="entry name" value="alpha/beta-Hydrolases"/>
    <property type="match status" value="1"/>
</dbReference>
<evidence type="ECO:0000313" key="5">
    <source>
        <dbReference type="Proteomes" id="UP000706039"/>
    </source>
</evidence>
<name>A0ABS7PXZ8_9SPHN</name>
<dbReference type="PANTHER" id="PTHR40841:SF2">
    <property type="entry name" value="SIDEROPHORE-DEGRADING ESTERASE (EUROFUNG)"/>
    <property type="match status" value="1"/>
</dbReference>
<feature type="signal peptide" evidence="3">
    <location>
        <begin position="1"/>
        <end position="21"/>
    </location>
</feature>
<dbReference type="InterPro" id="IPR000801">
    <property type="entry name" value="Esterase-like"/>
</dbReference>
<dbReference type="PANTHER" id="PTHR40841">
    <property type="entry name" value="SIDEROPHORE TRIACETYLFUSARININE C ESTERASE"/>
    <property type="match status" value="1"/>
</dbReference>
<dbReference type="Proteomes" id="UP000706039">
    <property type="component" value="Unassembled WGS sequence"/>
</dbReference>
<evidence type="ECO:0000313" key="4">
    <source>
        <dbReference type="EMBL" id="MBY8826235.1"/>
    </source>
</evidence>
<comment type="caution">
    <text evidence="4">The sequence shown here is derived from an EMBL/GenBank/DDBJ whole genome shotgun (WGS) entry which is preliminary data.</text>
</comment>
<evidence type="ECO:0000256" key="1">
    <source>
        <dbReference type="ARBA" id="ARBA00005622"/>
    </source>
</evidence>
<dbReference type="Pfam" id="PF00756">
    <property type="entry name" value="Esterase"/>
    <property type="match status" value="1"/>
</dbReference>
<protein>
    <recommendedName>
        <fullName evidence="6">Alpha/beta hydrolase</fullName>
    </recommendedName>
</protein>
<sequence length="316" mass="34397">MKIFSLIAFCAAAALSAPAAAQADKPFRPASMHDLTSAEGLSYRIIVAPPAGPAPAAGYPVIYIVDGNAWTLLASEVIRTNLDFGTQAKVEPAVVVGVGYPIEGAFDLARRTTDLTTPSSVASDVKWGKVGGYEAMIRFIQERVKPDIEKRFPIDKGRQSLAGHSLGGLFTLRTLMNHPDWYQNYLALSPSIWWNDAALLKEAAALGASSPQRKARVYLGIGQFEQYYSPEFLQKMETSVRARAAADPAALGGMSVEAYMAEMRKSKGNMVDNARQMAKILGENGLDVRFDHFPDEDHFSVLPAQFARAVPFALRK</sequence>